<dbReference type="Gene3D" id="3.40.50.2300">
    <property type="match status" value="1"/>
</dbReference>
<evidence type="ECO:0000259" key="3">
    <source>
        <dbReference type="PROSITE" id="PS50110"/>
    </source>
</evidence>
<evidence type="ECO:0000256" key="2">
    <source>
        <dbReference type="PROSITE-ProRule" id="PRU00169"/>
    </source>
</evidence>
<dbReference type="InterPro" id="IPR050595">
    <property type="entry name" value="Bact_response_regulator"/>
</dbReference>
<dbReference type="SUPFAM" id="SSF52172">
    <property type="entry name" value="CheY-like"/>
    <property type="match status" value="1"/>
</dbReference>
<dbReference type="PANTHER" id="PTHR44591:SF23">
    <property type="entry name" value="CHEY SUBFAMILY"/>
    <property type="match status" value="1"/>
</dbReference>
<dbReference type="Proteomes" id="UP000245073">
    <property type="component" value="Unassembled WGS sequence"/>
</dbReference>
<keyword evidence="1 2" id="KW-0597">Phosphoprotein</keyword>
<dbReference type="CDD" id="cd17546">
    <property type="entry name" value="REC_hyHK_CKI1_RcsC-like"/>
    <property type="match status" value="1"/>
</dbReference>
<dbReference type="EMBL" id="QDKQ01000016">
    <property type="protein sequence ID" value="PVM93687.1"/>
    <property type="molecule type" value="Genomic_DNA"/>
</dbReference>
<reference evidence="4 5" key="1">
    <citation type="submission" date="2018-04" db="EMBL/GenBank/DDBJ databases">
        <title>The genome sequence of Caulobacter sp. 744.</title>
        <authorList>
            <person name="Gao J."/>
            <person name="Sun J."/>
        </authorList>
    </citation>
    <scope>NUCLEOTIDE SEQUENCE [LARGE SCALE GENOMIC DNA]</scope>
    <source>
        <strain evidence="4 5">774</strain>
    </source>
</reference>
<comment type="caution">
    <text evidence="4">The sequence shown here is derived from an EMBL/GenBank/DDBJ whole genome shotgun (WGS) entry which is preliminary data.</text>
</comment>
<evidence type="ECO:0000256" key="1">
    <source>
        <dbReference type="ARBA" id="ARBA00022553"/>
    </source>
</evidence>
<proteinExistence type="predicted"/>
<dbReference type="PANTHER" id="PTHR44591">
    <property type="entry name" value="STRESS RESPONSE REGULATOR PROTEIN 1"/>
    <property type="match status" value="1"/>
</dbReference>
<dbReference type="AlphaFoldDB" id="A0A2T9KCJ4"/>
<gene>
    <name evidence="4" type="ORF">DDF67_03140</name>
</gene>
<feature type="modified residue" description="4-aspartylphosphate" evidence="2">
    <location>
        <position position="51"/>
    </location>
</feature>
<keyword evidence="5" id="KW-1185">Reference proteome</keyword>
<dbReference type="InterPro" id="IPR001789">
    <property type="entry name" value="Sig_transdc_resp-reg_receiver"/>
</dbReference>
<dbReference type="InterPro" id="IPR011006">
    <property type="entry name" value="CheY-like_superfamily"/>
</dbReference>
<accession>A0A2T9KCJ4</accession>
<feature type="domain" description="Response regulatory" evidence="3">
    <location>
        <begin position="2"/>
        <end position="120"/>
    </location>
</feature>
<sequence length="132" mass="14576">MRVLVADDDDFIRELVGIFLEGSGLAMVEAEDGLEAIAEFERQPFRIALIDVMMPKQDGIETIAQVRRRWPSTRIIAMSAGSRLIKRDDALAWASGLGADAVVQKPFDPIMLSDIIERQLALAPPPSQRLAC</sequence>
<evidence type="ECO:0000313" key="4">
    <source>
        <dbReference type="EMBL" id="PVM93687.1"/>
    </source>
</evidence>
<dbReference type="OrthoDB" id="5456285at2"/>
<name>A0A2T9KCJ4_9CAUL</name>
<dbReference type="RefSeq" id="WP_109099492.1">
    <property type="nucleotide sequence ID" value="NZ_QDKQ01000016.1"/>
</dbReference>
<dbReference type="Pfam" id="PF00072">
    <property type="entry name" value="Response_reg"/>
    <property type="match status" value="1"/>
</dbReference>
<protein>
    <recommendedName>
        <fullName evidence="3">Response regulatory domain-containing protein</fullName>
    </recommendedName>
</protein>
<dbReference type="SMART" id="SM00448">
    <property type="entry name" value="REC"/>
    <property type="match status" value="1"/>
</dbReference>
<evidence type="ECO:0000313" key="5">
    <source>
        <dbReference type="Proteomes" id="UP000245073"/>
    </source>
</evidence>
<dbReference type="PROSITE" id="PS50110">
    <property type="entry name" value="RESPONSE_REGULATORY"/>
    <property type="match status" value="1"/>
</dbReference>
<dbReference type="GO" id="GO:0000160">
    <property type="term" value="P:phosphorelay signal transduction system"/>
    <property type="evidence" value="ECO:0007669"/>
    <property type="project" value="InterPro"/>
</dbReference>
<organism evidence="4 5">
    <name type="scientific">Caulobacter endophyticus</name>
    <dbReference type="NCBI Taxonomy" id="2172652"/>
    <lineage>
        <taxon>Bacteria</taxon>
        <taxon>Pseudomonadati</taxon>
        <taxon>Pseudomonadota</taxon>
        <taxon>Alphaproteobacteria</taxon>
        <taxon>Caulobacterales</taxon>
        <taxon>Caulobacteraceae</taxon>
        <taxon>Caulobacter</taxon>
    </lineage>
</organism>